<gene>
    <name evidence="2" type="ORF">BJ875DRAFT_438433</name>
</gene>
<protein>
    <submittedName>
        <fullName evidence="2">Uncharacterized protein</fullName>
    </submittedName>
</protein>
<dbReference type="OrthoDB" id="3433125at2759"/>
<feature type="compositionally biased region" description="Polar residues" evidence="1">
    <location>
        <begin position="44"/>
        <end position="84"/>
    </location>
</feature>
<accession>A0A9P8C8I9</accession>
<dbReference type="InterPro" id="IPR053221">
    <property type="entry name" value="Burnettramic_acid_biosynth"/>
</dbReference>
<organism evidence="2 3">
    <name type="scientific">Amylocarpus encephaloides</name>
    <dbReference type="NCBI Taxonomy" id="45428"/>
    <lineage>
        <taxon>Eukaryota</taxon>
        <taxon>Fungi</taxon>
        <taxon>Dikarya</taxon>
        <taxon>Ascomycota</taxon>
        <taxon>Pezizomycotina</taxon>
        <taxon>Leotiomycetes</taxon>
        <taxon>Helotiales</taxon>
        <taxon>Helotiales incertae sedis</taxon>
        <taxon>Amylocarpus</taxon>
    </lineage>
</organism>
<reference evidence="2" key="1">
    <citation type="journal article" date="2021" name="IMA Fungus">
        <title>Genomic characterization of three marine fungi, including Emericellopsis atlantica sp. nov. with signatures of a generalist lifestyle and marine biomass degradation.</title>
        <authorList>
            <person name="Hagestad O.C."/>
            <person name="Hou L."/>
            <person name="Andersen J.H."/>
            <person name="Hansen E.H."/>
            <person name="Altermark B."/>
            <person name="Li C."/>
            <person name="Kuhnert E."/>
            <person name="Cox R.J."/>
            <person name="Crous P.W."/>
            <person name="Spatafora J.W."/>
            <person name="Lail K."/>
            <person name="Amirebrahimi M."/>
            <person name="Lipzen A."/>
            <person name="Pangilinan J."/>
            <person name="Andreopoulos W."/>
            <person name="Hayes R.D."/>
            <person name="Ng V."/>
            <person name="Grigoriev I.V."/>
            <person name="Jackson S.A."/>
            <person name="Sutton T.D.S."/>
            <person name="Dobson A.D.W."/>
            <person name="Rama T."/>
        </authorList>
    </citation>
    <scope>NUCLEOTIDE SEQUENCE</scope>
    <source>
        <strain evidence="2">TRa018bII</strain>
    </source>
</reference>
<name>A0A9P8C8I9_9HELO</name>
<feature type="region of interest" description="Disordered" evidence="1">
    <location>
        <begin position="1"/>
        <end position="20"/>
    </location>
</feature>
<evidence type="ECO:0000256" key="1">
    <source>
        <dbReference type="SAM" id="MobiDB-lite"/>
    </source>
</evidence>
<dbReference type="PANTHER" id="PTHR38887:SF1">
    <property type="entry name" value="RAS MODIFICATION PROTEIN ERF4"/>
    <property type="match status" value="1"/>
</dbReference>
<proteinExistence type="predicted"/>
<keyword evidence="3" id="KW-1185">Reference proteome</keyword>
<dbReference type="PANTHER" id="PTHR38887">
    <property type="entry name" value="CHROMOSOME 21, WHOLE GENOME SHOTGUN SEQUENCE"/>
    <property type="match status" value="1"/>
</dbReference>
<dbReference type="EMBL" id="MU251386">
    <property type="protein sequence ID" value="KAG9237465.1"/>
    <property type="molecule type" value="Genomic_DNA"/>
</dbReference>
<dbReference type="AlphaFoldDB" id="A0A9P8C8I9"/>
<evidence type="ECO:0000313" key="2">
    <source>
        <dbReference type="EMBL" id="KAG9237465.1"/>
    </source>
</evidence>
<sequence length="523" mass="56394">MSRRDKGPKKGGLIRMGVRGIAGGIGLISESIKVNKSPNEEENAGQSTGTDTHGVQGESSTRDITSASDAPPSYNQVASSSSAQDPYPSDKKINHLDVPNGSENGVTEVEDSLEEEWDLDDAQDVLASGGVDQEPSIPSDLTLTITFLLAHPAPPSPLGSLVLPVVLPQRRPKNRARGFVRGYAPILDNVGISQDTWLEFLDIFQKSSMANPWLNAINMAQFAAIAIPVPGVSIAVGYAIGKIADATIEMESRRKTNNFLEKINAEFFQPRGLYCLVMTWNPDSKSRIESVNITDTIASRASPATGVSGVAQTYRHSDGTMKDIDFPEAAPLIFPALDQLGEQTSGESAAVKTKMASSMAFVGNYWDKRAAATYARDNPNSVLAQTQSPQQEFTSRYSNPKSGAASGSLIAFVSGGKLVPEPHSRGLIGGMVSVTKQAIRGEKQGQAWEKIARNEQGQAMYGRYDREYRGCGAGRQKSRSRSTDGVRGMVKKVIKQNVLYMMVVNLPTLEEMAQVRAHFGHSS</sequence>
<dbReference type="Proteomes" id="UP000824998">
    <property type="component" value="Unassembled WGS sequence"/>
</dbReference>
<evidence type="ECO:0000313" key="3">
    <source>
        <dbReference type="Proteomes" id="UP000824998"/>
    </source>
</evidence>
<comment type="caution">
    <text evidence="2">The sequence shown here is derived from an EMBL/GenBank/DDBJ whole genome shotgun (WGS) entry which is preliminary data.</text>
</comment>
<feature type="region of interest" description="Disordered" evidence="1">
    <location>
        <begin position="32"/>
        <end position="114"/>
    </location>
</feature>